<protein>
    <submittedName>
        <fullName evidence="1">Uncharacterized protein</fullName>
    </submittedName>
</protein>
<proteinExistence type="predicted"/>
<accession>A0A1G6MX64</accession>
<reference evidence="1 2" key="1">
    <citation type="submission" date="2016-10" db="EMBL/GenBank/DDBJ databases">
        <authorList>
            <person name="de Groot N.N."/>
        </authorList>
    </citation>
    <scope>NUCLEOTIDE SEQUENCE [LARGE SCALE GENOMIC DNA]</scope>
    <source>
        <strain evidence="1 2">WG14</strain>
    </source>
</reference>
<keyword evidence="2" id="KW-1185">Reference proteome</keyword>
<dbReference type="STRING" id="28234.SAMN04488588_1409"/>
<dbReference type="RefSeq" id="WP_091404090.1">
    <property type="nucleotide sequence ID" value="NZ_FMYV01000005.1"/>
</dbReference>
<dbReference type="EMBL" id="FMYV01000005">
    <property type="protein sequence ID" value="SDC59787.1"/>
    <property type="molecule type" value="Genomic_DNA"/>
</dbReference>
<name>A0A1G6MX64_9BACT</name>
<evidence type="ECO:0000313" key="2">
    <source>
        <dbReference type="Proteomes" id="UP000199322"/>
    </source>
</evidence>
<gene>
    <name evidence="1" type="ORF">SAMN04488588_1409</name>
</gene>
<organism evidence="1 2">
    <name type="scientific">Geotoga petraea</name>
    <dbReference type="NCBI Taxonomy" id="28234"/>
    <lineage>
        <taxon>Bacteria</taxon>
        <taxon>Thermotogati</taxon>
        <taxon>Thermotogota</taxon>
        <taxon>Thermotogae</taxon>
        <taxon>Petrotogales</taxon>
        <taxon>Petrotogaceae</taxon>
        <taxon>Geotoga</taxon>
    </lineage>
</organism>
<sequence>MKKFFLSLFLLFTLLVNSQIILNIKDDITKENSLNFSPAIQYNYKEQKYDFQINLYDNDFLYSENQIFGRTIKIKKGFRYFNFFINIPLNSEPFGMGYEERKKDSLFGVVNSLKFTRTEVFTGGYSIKDYNLLEFFVPSYLKGSFFVAKNDTNSFIKLNLELQRWFKVPFRITGSDDFSIDLKLVNFDKYNNEGLGLGISYDAGFFPVFFTDFTLPIFNQDFLIGLKAELKHDFGYEIYVVNKNLKFPVLFLIDENSGGLFFEF</sequence>
<dbReference type="Proteomes" id="UP000199322">
    <property type="component" value="Unassembled WGS sequence"/>
</dbReference>
<dbReference type="AlphaFoldDB" id="A0A1G6MX64"/>
<evidence type="ECO:0000313" key="1">
    <source>
        <dbReference type="EMBL" id="SDC59787.1"/>
    </source>
</evidence>